<dbReference type="EMBL" id="GBXM01018918">
    <property type="protein sequence ID" value="JAH89659.1"/>
    <property type="molecule type" value="Transcribed_RNA"/>
</dbReference>
<name>A0A0E9WGY4_ANGAN</name>
<evidence type="ECO:0000313" key="1">
    <source>
        <dbReference type="EMBL" id="JAH89659.1"/>
    </source>
</evidence>
<organism evidence="1">
    <name type="scientific">Anguilla anguilla</name>
    <name type="common">European freshwater eel</name>
    <name type="synonym">Muraena anguilla</name>
    <dbReference type="NCBI Taxonomy" id="7936"/>
    <lineage>
        <taxon>Eukaryota</taxon>
        <taxon>Metazoa</taxon>
        <taxon>Chordata</taxon>
        <taxon>Craniata</taxon>
        <taxon>Vertebrata</taxon>
        <taxon>Euteleostomi</taxon>
        <taxon>Actinopterygii</taxon>
        <taxon>Neopterygii</taxon>
        <taxon>Teleostei</taxon>
        <taxon>Anguilliformes</taxon>
        <taxon>Anguillidae</taxon>
        <taxon>Anguilla</taxon>
    </lineage>
</organism>
<sequence length="32" mass="3879">MHSISLFKHCQESDIWAVYFTFLKLANKILFF</sequence>
<proteinExistence type="predicted"/>
<reference evidence="1" key="1">
    <citation type="submission" date="2014-11" db="EMBL/GenBank/DDBJ databases">
        <authorList>
            <person name="Amaro Gonzalez C."/>
        </authorList>
    </citation>
    <scope>NUCLEOTIDE SEQUENCE</scope>
</reference>
<protein>
    <submittedName>
        <fullName evidence="1">Uncharacterized protein</fullName>
    </submittedName>
</protein>
<reference evidence="1" key="2">
    <citation type="journal article" date="2015" name="Fish Shellfish Immunol.">
        <title>Early steps in the European eel (Anguilla anguilla)-Vibrio vulnificus interaction in the gills: Role of the RtxA13 toxin.</title>
        <authorList>
            <person name="Callol A."/>
            <person name="Pajuelo D."/>
            <person name="Ebbesson L."/>
            <person name="Teles M."/>
            <person name="MacKenzie S."/>
            <person name="Amaro C."/>
        </authorList>
    </citation>
    <scope>NUCLEOTIDE SEQUENCE</scope>
</reference>
<dbReference type="AlphaFoldDB" id="A0A0E9WGY4"/>
<accession>A0A0E9WGY4</accession>